<evidence type="ECO:0000313" key="5">
    <source>
        <dbReference type="Proteomes" id="UP000260814"/>
    </source>
</evidence>
<dbReference type="EMBL" id="QROI01000013">
    <property type="protein sequence ID" value="RHL14515.1"/>
    <property type="molecule type" value="Genomic_DNA"/>
</dbReference>
<dbReference type="GO" id="GO:0042910">
    <property type="term" value="F:xenobiotic transmembrane transporter activity"/>
    <property type="evidence" value="ECO:0007669"/>
    <property type="project" value="TreeGrafter"/>
</dbReference>
<gene>
    <name evidence="4" type="ORF">DW035_09630</name>
    <name evidence="3" type="ORF">DW789_15910</name>
    <name evidence="2" type="ORF">DXB87_15465</name>
</gene>
<protein>
    <recommendedName>
        <fullName evidence="8">AcrB/AcrD/AcrF family protein</fullName>
    </recommendedName>
</protein>
<dbReference type="Gene3D" id="1.20.1640.10">
    <property type="entry name" value="Multidrug efflux transporter AcrB transmembrane domain"/>
    <property type="match status" value="1"/>
</dbReference>
<dbReference type="EMBL" id="QSJG01000070">
    <property type="protein sequence ID" value="RHD46270.1"/>
    <property type="molecule type" value="Genomic_DNA"/>
</dbReference>
<keyword evidence="1" id="KW-0472">Membrane</keyword>
<evidence type="ECO:0000313" key="3">
    <source>
        <dbReference type="EMBL" id="RHD46270.1"/>
    </source>
</evidence>
<evidence type="ECO:0000313" key="2">
    <source>
        <dbReference type="EMBL" id="RGM86015.1"/>
    </source>
</evidence>
<dbReference type="AlphaFoldDB" id="A0A3E4Z4N1"/>
<dbReference type="InterPro" id="IPR001036">
    <property type="entry name" value="Acrflvin-R"/>
</dbReference>
<dbReference type="PANTHER" id="PTHR32063">
    <property type="match status" value="1"/>
</dbReference>
<evidence type="ECO:0000256" key="1">
    <source>
        <dbReference type="SAM" id="Phobius"/>
    </source>
</evidence>
<organism evidence="2 5">
    <name type="scientific">Phocaeicola plebeius</name>
    <dbReference type="NCBI Taxonomy" id="310297"/>
    <lineage>
        <taxon>Bacteria</taxon>
        <taxon>Pseudomonadati</taxon>
        <taxon>Bacteroidota</taxon>
        <taxon>Bacteroidia</taxon>
        <taxon>Bacteroidales</taxon>
        <taxon>Bacteroidaceae</taxon>
        <taxon>Phocaeicola</taxon>
    </lineage>
</organism>
<evidence type="ECO:0000313" key="7">
    <source>
        <dbReference type="Proteomes" id="UP000284916"/>
    </source>
</evidence>
<dbReference type="Pfam" id="PF00873">
    <property type="entry name" value="ACR_tran"/>
    <property type="match status" value="1"/>
</dbReference>
<dbReference type="EMBL" id="QSTW01000028">
    <property type="protein sequence ID" value="RGM86015.1"/>
    <property type="molecule type" value="Genomic_DNA"/>
</dbReference>
<dbReference type="Proteomes" id="UP000284916">
    <property type="component" value="Unassembled WGS sequence"/>
</dbReference>
<dbReference type="GO" id="GO:0005886">
    <property type="term" value="C:plasma membrane"/>
    <property type="evidence" value="ECO:0007669"/>
    <property type="project" value="TreeGrafter"/>
</dbReference>
<accession>A0A3E4Z4N1</accession>
<reference evidence="5 6" key="1">
    <citation type="submission" date="2018-08" db="EMBL/GenBank/DDBJ databases">
        <title>A genome reference for cultivated species of the human gut microbiota.</title>
        <authorList>
            <person name="Zou Y."/>
            <person name="Xue W."/>
            <person name="Luo G."/>
        </authorList>
    </citation>
    <scope>NUCLEOTIDE SEQUENCE [LARGE SCALE GENOMIC DNA]</scope>
    <source>
        <strain evidence="4 7">AF39-11</strain>
        <strain evidence="3 6">AM31-10</strain>
        <strain evidence="2 5">OM06-2</strain>
    </source>
</reference>
<dbReference type="SUPFAM" id="SSF82866">
    <property type="entry name" value="Multidrug efflux transporter AcrB transmembrane domain"/>
    <property type="match status" value="1"/>
</dbReference>
<name>A0A3E4Z4N1_9BACT</name>
<keyword evidence="1" id="KW-1133">Transmembrane helix</keyword>
<evidence type="ECO:0000313" key="4">
    <source>
        <dbReference type="EMBL" id="RHL14515.1"/>
    </source>
</evidence>
<proteinExistence type="predicted"/>
<evidence type="ECO:0000313" key="6">
    <source>
        <dbReference type="Proteomes" id="UP000284361"/>
    </source>
</evidence>
<keyword evidence="1" id="KW-0812">Transmembrane</keyword>
<feature type="transmembrane region" description="Helical" evidence="1">
    <location>
        <begin position="27"/>
        <end position="46"/>
    </location>
</feature>
<comment type="caution">
    <text evidence="2">The sequence shown here is derived from an EMBL/GenBank/DDBJ whole genome shotgun (WGS) entry which is preliminary data.</text>
</comment>
<dbReference type="Proteomes" id="UP000260814">
    <property type="component" value="Unassembled WGS sequence"/>
</dbReference>
<sequence length="88" mass="10105">MVPLVEFNTRSKFSMISSTYSAAQARFRPIIMTVLCMIFGMLPLMFSSGAGANGNSSLHVCLWEFHFRCFPTVRTCVWPNVTWNKRFM</sequence>
<dbReference type="Proteomes" id="UP000284361">
    <property type="component" value="Unassembled WGS sequence"/>
</dbReference>
<evidence type="ECO:0008006" key="8">
    <source>
        <dbReference type="Google" id="ProtNLM"/>
    </source>
</evidence>
<dbReference type="RefSeq" id="WP_117702817.1">
    <property type="nucleotide sequence ID" value="NZ_CAJLCU010000023.1"/>
</dbReference>
<dbReference type="PANTHER" id="PTHR32063:SF9">
    <property type="entry name" value="SIMILAR TO MULTIDRUG RESISTANCE PROTEIN MEXB"/>
    <property type="match status" value="1"/>
</dbReference>